<keyword evidence="3 7" id="KW-0479">Metal-binding</keyword>
<name>A0A934QQS6_9PSEU</name>
<dbReference type="FunFam" id="1.10.630.10:FF:000018">
    <property type="entry name" value="Cytochrome P450 monooxygenase"/>
    <property type="match status" value="1"/>
</dbReference>
<accession>A0A934QQS6</accession>
<dbReference type="InterPro" id="IPR017972">
    <property type="entry name" value="Cyt_P450_CS"/>
</dbReference>
<evidence type="ECO:0000256" key="1">
    <source>
        <dbReference type="ARBA" id="ARBA00010617"/>
    </source>
</evidence>
<evidence type="ECO:0000256" key="7">
    <source>
        <dbReference type="RuleBase" id="RU000461"/>
    </source>
</evidence>
<keyword evidence="2 7" id="KW-0349">Heme</keyword>
<dbReference type="RefSeq" id="WP_200317619.1">
    <property type="nucleotide sequence ID" value="NZ_JAENJH010000002.1"/>
</dbReference>
<reference evidence="8" key="1">
    <citation type="submission" date="2020-12" db="EMBL/GenBank/DDBJ databases">
        <title>Prauserella sp. ASG 168, a novel actinomycete isolated from cave rock.</title>
        <authorList>
            <person name="Suriyachadkun C."/>
        </authorList>
    </citation>
    <scope>NUCLEOTIDE SEQUENCE</scope>
    <source>
        <strain evidence="8">ASG 168</strain>
    </source>
</reference>
<dbReference type="InterPro" id="IPR036396">
    <property type="entry name" value="Cyt_P450_sf"/>
</dbReference>
<evidence type="ECO:0000256" key="5">
    <source>
        <dbReference type="ARBA" id="ARBA00023004"/>
    </source>
</evidence>
<dbReference type="GO" id="GO:0016705">
    <property type="term" value="F:oxidoreductase activity, acting on paired donors, with incorporation or reduction of molecular oxygen"/>
    <property type="evidence" value="ECO:0007669"/>
    <property type="project" value="InterPro"/>
</dbReference>
<dbReference type="PANTHER" id="PTHR46696">
    <property type="entry name" value="P450, PUTATIVE (EUROFUNG)-RELATED"/>
    <property type="match status" value="1"/>
</dbReference>
<keyword evidence="9" id="KW-1185">Reference proteome</keyword>
<dbReference type="Proteomes" id="UP000635245">
    <property type="component" value="Unassembled WGS sequence"/>
</dbReference>
<dbReference type="GO" id="GO:0004497">
    <property type="term" value="F:monooxygenase activity"/>
    <property type="evidence" value="ECO:0007669"/>
    <property type="project" value="UniProtKB-KW"/>
</dbReference>
<evidence type="ECO:0000256" key="6">
    <source>
        <dbReference type="ARBA" id="ARBA00023033"/>
    </source>
</evidence>
<comment type="similarity">
    <text evidence="1 7">Belongs to the cytochrome P450 family.</text>
</comment>
<evidence type="ECO:0000256" key="3">
    <source>
        <dbReference type="ARBA" id="ARBA00022723"/>
    </source>
</evidence>
<dbReference type="SUPFAM" id="SSF48264">
    <property type="entry name" value="Cytochrome P450"/>
    <property type="match status" value="1"/>
</dbReference>
<evidence type="ECO:0000313" key="8">
    <source>
        <dbReference type="EMBL" id="MBK1784895.1"/>
    </source>
</evidence>
<dbReference type="InterPro" id="IPR002397">
    <property type="entry name" value="Cyt_P450_B"/>
</dbReference>
<dbReference type="Gene3D" id="1.10.630.10">
    <property type="entry name" value="Cytochrome P450"/>
    <property type="match status" value="1"/>
</dbReference>
<dbReference type="EMBL" id="JAENJH010000002">
    <property type="protein sequence ID" value="MBK1784895.1"/>
    <property type="molecule type" value="Genomic_DNA"/>
</dbReference>
<dbReference type="PANTHER" id="PTHR46696:SF1">
    <property type="entry name" value="CYTOCHROME P450 YJIB-RELATED"/>
    <property type="match status" value="1"/>
</dbReference>
<keyword evidence="6 7" id="KW-0503">Monooxygenase</keyword>
<dbReference type="GO" id="GO:0020037">
    <property type="term" value="F:heme binding"/>
    <property type="evidence" value="ECO:0007669"/>
    <property type="project" value="InterPro"/>
</dbReference>
<organism evidence="8 9">
    <name type="scientific">Prauserella cavernicola</name>
    <dbReference type="NCBI Taxonomy" id="2800127"/>
    <lineage>
        <taxon>Bacteria</taxon>
        <taxon>Bacillati</taxon>
        <taxon>Actinomycetota</taxon>
        <taxon>Actinomycetes</taxon>
        <taxon>Pseudonocardiales</taxon>
        <taxon>Pseudonocardiaceae</taxon>
        <taxon>Prauserella</taxon>
    </lineage>
</organism>
<keyword evidence="5 7" id="KW-0408">Iron</keyword>
<dbReference type="CDD" id="cd20625">
    <property type="entry name" value="CYP164-like"/>
    <property type="match status" value="1"/>
</dbReference>
<evidence type="ECO:0000256" key="4">
    <source>
        <dbReference type="ARBA" id="ARBA00023002"/>
    </source>
</evidence>
<dbReference type="PRINTS" id="PR00359">
    <property type="entry name" value="BP450"/>
</dbReference>
<proteinExistence type="inferred from homology"/>
<evidence type="ECO:0000313" key="9">
    <source>
        <dbReference type="Proteomes" id="UP000635245"/>
    </source>
</evidence>
<evidence type="ECO:0000256" key="2">
    <source>
        <dbReference type="ARBA" id="ARBA00022617"/>
    </source>
</evidence>
<dbReference type="Pfam" id="PF00067">
    <property type="entry name" value="p450"/>
    <property type="match status" value="1"/>
</dbReference>
<keyword evidence="4 7" id="KW-0560">Oxidoreductase</keyword>
<dbReference type="AlphaFoldDB" id="A0A934QQS6"/>
<comment type="caution">
    <text evidence="8">The sequence shown here is derived from an EMBL/GenBank/DDBJ whole genome shotgun (WGS) entry which is preliminary data.</text>
</comment>
<dbReference type="InterPro" id="IPR001128">
    <property type="entry name" value="Cyt_P450"/>
</dbReference>
<sequence>MSDDWSVTSVIRKLLSPDGLADPYAIYSEIRAASDAGLPTGRFLFRYPDVREALFDKELSSDRVSAILRPLPEEARLAAAPLEETMRDIVVFSDQPDHRRLRRLMLRAFTPRMVQQAKPTIEKLTRSLLDSLPADGDAFDLHRGLMYPMPALVVSALLGIPEEEHEQFQGWALDLVLVVGSGRISPELASRASDSALRMRELLGRLIEQRRAAPGPDLLSAMIEAADEGERLSENELYANALFLMTAGHETATNMLSNGLLALLRHPEQLALLREDPSLLGSATEEMLRYEGPVQIAARIADRDRQLCGLDLKQGQAVILLLGAANRDPDVFDDPDRFDITRSPNQHLAFSHGMHFCLGAALARAEMEVVLPLVFDRFPRLRLAEEKVEWQPTLDFRGPNRLLVR</sequence>
<dbReference type="GO" id="GO:0005506">
    <property type="term" value="F:iron ion binding"/>
    <property type="evidence" value="ECO:0007669"/>
    <property type="project" value="InterPro"/>
</dbReference>
<dbReference type="PROSITE" id="PS00086">
    <property type="entry name" value="CYTOCHROME_P450"/>
    <property type="match status" value="1"/>
</dbReference>
<protein>
    <submittedName>
        <fullName evidence="8">Cytochrome P450</fullName>
    </submittedName>
</protein>
<gene>
    <name evidence="8" type="ORF">JHE00_11200</name>
</gene>